<protein>
    <recommendedName>
        <fullName evidence="7">BHLH domain-containing protein</fullName>
    </recommendedName>
</protein>
<feature type="compositionally biased region" description="Basic and acidic residues" evidence="6">
    <location>
        <begin position="362"/>
        <end position="385"/>
    </location>
</feature>
<evidence type="ECO:0000313" key="9">
    <source>
        <dbReference type="Proteomes" id="UP001174936"/>
    </source>
</evidence>
<evidence type="ECO:0000259" key="7">
    <source>
        <dbReference type="PROSITE" id="PS50888"/>
    </source>
</evidence>
<evidence type="ECO:0000256" key="4">
    <source>
        <dbReference type="ARBA" id="ARBA00023163"/>
    </source>
</evidence>
<keyword evidence="2" id="KW-0805">Transcription regulation</keyword>
<organism evidence="8 9">
    <name type="scientific">Cercophora newfieldiana</name>
    <dbReference type="NCBI Taxonomy" id="92897"/>
    <lineage>
        <taxon>Eukaryota</taxon>
        <taxon>Fungi</taxon>
        <taxon>Dikarya</taxon>
        <taxon>Ascomycota</taxon>
        <taxon>Pezizomycotina</taxon>
        <taxon>Sordariomycetes</taxon>
        <taxon>Sordariomycetidae</taxon>
        <taxon>Sordariales</taxon>
        <taxon>Lasiosphaeriaceae</taxon>
        <taxon>Cercophora</taxon>
    </lineage>
</organism>
<keyword evidence="5" id="KW-0539">Nucleus</keyword>
<evidence type="ECO:0000256" key="6">
    <source>
        <dbReference type="SAM" id="MobiDB-lite"/>
    </source>
</evidence>
<dbReference type="PANTHER" id="PTHR15741">
    <property type="entry name" value="BASIC HELIX-LOOP-HELIX ZIP TRANSCRIPTION FACTOR"/>
    <property type="match status" value="1"/>
</dbReference>
<comment type="caution">
    <text evidence="8">The sequence shown here is derived from an EMBL/GenBank/DDBJ whole genome shotgun (WGS) entry which is preliminary data.</text>
</comment>
<dbReference type="InterPro" id="IPR052207">
    <property type="entry name" value="Max-like/E-box_TFs"/>
</dbReference>
<dbReference type="EMBL" id="JAULSV010000005">
    <property type="protein sequence ID" value="KAK0643397.1"/>
    <property type="molecule type" value="Genomic_DNA"/>
</dbReference>
<evidence type="ECO:0000256" key="2">
    <source>
        <dbReference type="ARBA" id="ARBA00023015"/>
    </source>
</evidence>
<proteinExistence type="predicted"/>
<feature type="domain" description="BHLH" evidence="7">
    <location>
        <begin position="282"/>
        <end position="354"/>
    </location>
</feature>
<dbReference type="Pfam" id="PF00010">
    <property type="entry name" value="HLH"/>
    <property type="match status" value="1"/>
</dbReference>
<feature type="compositionally biased region" description="Low complexity" evidence="6">
    <location>
        <begin position="173"/>
        <end position="221"/>
    </location>
</feature>
<dbReference type="GO" id="GO:0000981">
    <property type="term" value="F:DNA-binding transcription factor activity, RNA polymerase II-specific"/>
    <property type="evidence" value="ECO:0007669"/>
    <property type="project" value="TreeGrafter"/>
</dbReference>
<dbReference type="Gene3D" id="4.10.280.10">
    <property type="entry name" value="Helix-loop-helix DNA-binding domain"/>
    <property type="match status" value="1"/>
</dbReference>
<dbReference type="PROSITE" id="PS50888">
    <property type="entry name" value="BHLH"/>
    <property type="match status" value="1"/>
</dbReference>
<feature type="compositionally biased region" description="Polar residues" evidence="6">
    <location>
        <begin position="112"/>
        <end position="121"/>
    </location>
</feature>
<evidence type="ECO:0000256" key="5">
    <source>
        <dbReference type="ARBA" id="ARBA00023242"/>
    </source>
</evidence>
<name>A0AA39XZW8_9PEZI</name>
<gene>
    <name evidence="8" type="ORF">B0T16DRAFT_512591</name>
</gene>
<dbReference type="PANTHER" id="PTHR15741:SF27">
    <property type="entry name" value="TRANSCRIPTION FACTOR AP-4"/>
    <property type="match status" value="1"/>
</dbReference>
<feature type="region of interest" description="Disordered" evidence="6">
    <location>
        <begin position="134"/>
        <end position="223"/>
    </location>
</feature>
<dbReference type="AlphaFoldDB" id="A0AA39XZW8"/>
<feature type="region of interest" description="Disordered" evidence="6">
    <location>
        <begin position="306"/>
        <end position="332"/>
    </location>
</feature>
<keyword evidence="3" id="KW-0238">DNA-binding</keyword>
<dbReference type="GO" id="GO:0000978">
    <property type="term" value="F:RNA polymerase II cis-regulatory region sequence-specific DNA binding"/>
    <property type="evidence" value="ECO:0007669"/>
    <property type="project" value="TreeGrafter"/>
</dbReference>
<reference evidence="8" key="1">
    <citation type="submission" date="2023-06" db="EMBL/GenBank/DDBJ databases">
        <title>Genome-scale phylogeny and comparative genomics of the fungal order Sordariales.</title>
        <authorList>
            <consortium name="Lawrence Berkeley National Laboratory"/>
            <person name="Hensen N."/>
            <person name="Bonometti L."/>
            <person name="Westerberg I."/>
            <person name="Brannstrom I.O."/>
            <person name="Guillou S."/>
            <person name="Cros-Aarteil S."/>
            <person name="Calhoun S."/>
            <person name="Haridas S."/>
            <person name="Kuo A."/>
            <person name="Mondo S."/>
            <person name="Pangilinan J."/>
            <person name="Riley R."/>
            <person name="Labutti K."/>
            <person name="Andreopoulos B."/>
            <person name="Lipzen A."/>
            <person name="Chen C."/>
            <person name="Yanf M."/>
            <person name="Daum C."/>
            <person name="Ng V."/>
            <person name="Clum A."/>
            <person name="Steindorff A."/>
            <person name="Ohm R."/>
            <person name="Martin F."/>
            <person name="Silar P."/>
            <person name="Natvig D."/>
            <person name="Lalanne C."/>
            <person name="Gautier V."/>
            <person name="Ament-Velasquez S.L."/>
            <person name="Kruys A."/>
            <person name="Hutchinson M.I."/>
            <person name="Powell A.J."/>
            <person name="Barry K."/>
            <person name="Miller A.N."/>
            <person name="Grigoriev I.V."/>
            <person name="Debuchy R."/>
            <person name="Gladieux P."/>
            <person name="Thoren M.H."/>
            <person name="Johannesson H."/>
        </authorList>
    </citation>
    <scope>NUCLEOTIDE SEQUENCE</scope>
    <source>
        <strain evidence="8">SMH2532-1</strain>
    </source>
</reference>
<keyword evidence="4" id="KW-0804">Transcription</keyword>
<dbReference type="InterPro" id="IPR011598">
    <property type="entry name" value="bHLH_dom"/>
</dbReference>
<evidence type="ECO:0000313" key="8">
    <source>
        <dbReference type="EMBL" id="KAK0643397.1"/>
    </source>
</evidence>
<sequence length="395" mass="43780">MHPVPTSRLAYSLTARWESSFPERHGWSEPDDMSHLENHHHDEMAYSQPGFPKVDIFAPGLSSFWQQNWLDQSQPLLHHSRHPHHDRITSPHQAHHAPHHEFFTPSPISPIHQPSETSSAQTEWDILRATTTTTAADGHTHAPLRQATPPPSPGCPRNNNNPLPHYPFPPLPSAESKSKTTPTPTGPSTTASTISNSPRSSSRTSNAYDAAAPPAQAASPSGMGMGMYQTFRVGNKRPPTTASAERVEIINLCGSSPIITTTGTGTAPEDLSPDDYAAKVQERRIAHKLSEKSRRNRLTAAIREIHKLMPSSSSEEQEKDGTSEMEREAMAQQMAAHFSKVDVVEMAVGFIRRLKRENERLAERVKAVEERERERERLREGEGTKEASPGAEETT</sequence>
<evidence type="ECO:0000256" key="1">
    <source>
        <dbReference type="ARBA" id="ARBA00004123"/>
    </source>
</evidence>
<dbReference type="SMART" id="SM00353">
    <property type="entry name" value="HLH"/>
    <property type="match status" value="1"/>
</dbReference>
<feature type="region of interest" description="Disordered" evidence="6">
    <location>
        <begin position="362"/>
        <end position="395"/>
    </location>
</feature>
<feature type="compositionally biased region" description="Basic and acidic residues" evidence="6">
    <location>
        <begin position="319"/>
        <end position="329"/>
    </location>
</feature>
<evidence type="ECO:0000256" key="3">
    <source>
        <dbReference type="ARBA" id="ARBA00023125"/>
    </source>
</evidence>
<dbReference type="SUPFAM" id="SSF47459">
    <property type="entry name" value="HLH, helix-loop-helix DNA-binding domain"/>
    <property type="match status" value="1"/>
</dbReference>
<dbReference type="Proteomes" id="UP001174936">
    <property type="component" value="Unassembled WGS sequence"/>
</dbReference>
<comment type="subcellular location">
    <subcellularLocation>
        <location evidence="1">Nucleus</location>
    </subcellularLocation>
</comment>
<keyword evidence="9" id="KW-1185">Reference proteome</keyword>
<dbReference type="GO" id="GO:0046983">
    <property type="term" value="F:protein dimerization activity"/>
    <property type="evidence" value="ECO:0007669"/>
    <property type="project" value="InterPro"/>
</dbReference>
<dbReference type="GO" id="GO:0005634">
    <property type="term" value="C:nucleus"/>
    <property type="evidence" value="ECO:0007669"/>
    <property type="project" value="UniProtKB-SubCell"/>
</dbReference>
<accession>A0AA39XZW8</accession>
<feature type="region of interest" description="Disordered" evidence="6">
    <location>
        <begin position="77"/>
        <end position="121"/>
    </location>
</feature>
<dbReference type="InterPro" id="IPR036638">
    <property type="entry name" value="HLH_DNA-bd_sf"/>
</dbReference>